<comment type="similarity">
    <text evidence="2">Belongs to the peptidase C19 family.</text>
</comment>
<dbReference type="GO" id="GO:0016579">
    <property type="term" value="P:protein deubiquitination"/>
    <property type="evidence" value="ECO:0007669"/>
    <property type="project" value="InterPro"/>
</dbReference>
<keyword evidence="4" id="KW-0645">Protease</keyword>
<keyword evidence="5" id="KW-0833">Ubl conjugation pathway</keyword>
<evidence type="ECO:0000259" key="9">
    <source>
        <dbReference type="PROSITE" id="PS50235"/>
    </source>
</evidence>
<protein>
    <recommendedName>
        <fullName evidence="3">ubiquitinyl hydrolase 1</fullName>
        <ecNumber evidence="3">3.4.19.12</ecNumber>
    </recommendedName>
</protein>
<evidence type="ECO:0000313" key="11">
    <source>
        <dbReference type="Proteomes" id="UP001197093"/>
    </source>
</evidence>
<dbReference type="PANTHER" id="PTHR24006">
    <property type="entry name" value="UBIQUITIN CARBOXYL-TERMINAL HYDROLASE"/>
    <property type="match status" value="1"/>
</dbReference>
<keyword evidence="6" id="KW-0378">Hydrolase</keyword>
<feature type="region of interest" description="Disordered" evidence="8">
    <location>
        <begin position="51"/>
        <end position="72"/>
    </location>
</feature>
<proteinExistence type="inferred from homology"/>
<dbReference type="PANTHER" id="PTHR24006:SF722">
    <property type="entry name" value="UBIQUITIN CARBOXYL-TERMINAL HYDROLASE 48"/>
    <property type="match status" value="1"/>
</dbReference>
<feature type="domain" description="USP" evidence="9">
    <location>
        <begin position="152"/>
        <end position="476"/>
    </location>
</feature>
<feature type="region of interest" description="Disordered" evidence="8">
    <location>
        <begin position="1"/>
        <end position="39"/>
    </location>
</feature>
<dbReference type="InterPro" id="IPR001394">
    <property type="entry name" value="Peptidase_C19_UCH"/>
</dbReference>
<dbReference type="InterPro" id="IPR028889">
    <property type="entry name" value="USP"/>
</dbReference>
<evidence type="ECO:0000256" key="1">
    <source>
        <dbReference type="ARBA" id="ARBA00000707"/>
    </source>
</evidence>
<gene>
    <name evidence="10" type="ORF">NEMBOFW57_005437</name>
</gene>
<dbReference type="EMBL" id="JAHCVI010000002">
    <property type="protein sequence ID" value="KAG7289075.1"/>
    <property type="molecule type" value="Genomic_DNA"/>
</dbReference>
<dbReference type="Gene3D" id="3.90.70.10">
    <property type="entry name" value="Cysteine proteinases"/>
    <property type="match status" value="1"/>
</dbReference>
<evidence type="ECO:0000256" key="6">
    <source>
        <dbReference type="ARBA" id="ARBA00022801"/>
    </source>
</evidence>
<dbReference type="GO" id="GO:0006508">
    <property type="term" value="P:proteolysis"/>
    <property type="evidence" value="ECO:0007669"/>
    <property type="project" value="UniProtKB-KW"/>
</dbReference>
<keyword evidence="7" id="KW-0788">Thiol protease</keyword>
<feature type="compositionally biased region" description="Basic residues" evidence="8">
    <location>
        <begin position="14"/>
        <end position="28"/>
    </location>
</feature>
<evidence type="ECO:0000256" key="2">
    <source>
        <dbReference type="ARBA" id="ARBA00009085"/>
    </source>
</evidence>
<comment type="caution">
    <text evidence="10">The sequence shown here is derived from an EMBL/GenBank/DDBJ whole genome shotgun (WGS) entry which is preliminary data.</text>
</comment>
<evidence type="ECO:0000256" key="7">
    <source>
        <dbReference type="ARBA" id="ARBA00022807"/>
    </source>
</evidence>
<keyword evidence="11" id="KW-1185">Reference proteome</keyword>
<dbReference type="InterPro" id="IPR038765">
    <property type="entry name" value="Papain-like_cys_pep_sf"/>
</dbReference>
<sequence>MDKMKAASSLMLPKKFRSVREKHGHRRNRSSESGGKVRPLTADSWLSIFKTDSAKQAQRERDEEEKEAAKVGSGMGVQGAPVAILIYHQQADIIAKRLEELNYHQISKDIIRLALRSNFAMGDTNKAVELLQLQQQAFSGIIQPYDPNIEMLGAENRGNVTCYLDSLLFAMFAHLTAFESMLKNDLENEPQRKLAALLRLWTEHIQQALAECGWKDAALLEQQDTSEAFAFIADVLQLPLLALQMDLFHQGKGDVDDHKVVHERCLNLPVPPDTDGKGIKLEDCMEAYFNNKVDVLRDSLEEKKAAERPTLSPEGTIRVVHEEDVETPKGLEQAEHLQLQRRYTMTEKGIPIRQNTFIDIPDSLRLPHFMVVDDAKAEDQDANGLSQGYKLVLQSIICHRGDSLHSGHYVSYARVAPKLLTDNRRHEHDPPPDYEEPQWVRFDDLAIEKRVETVDDIQQCLRRQEEMPYVLIYQIVPMVDVTSTSTDGSVTDPPGYAESTTRVPGTPSIETVSDAGLLSKSTSGYFDSATTLASSAPHIRLSSDVDRPPRFSFDDELRSLVIQTANSRRGSITFSEPAATNYSAVTPEAVSPVVTPQEETTGARLSRAAAKFKAGASKSRPTSQAGEGRMSLTISRFGFGRQSKDSSNGAATNSEASTSENGGTGDGDESSGKEKEKEHHHILHHHHHHHHHGQKKEKEKSKSRDRDEKKDKGKGKAKDAGKEGGVPDRECVVM</sequence>
<evidence type="ECO:0000256" key="5">
    <source>
        <dbReference type="ARBA" id="ARBA00022786"/>
    </source>
</evidence>
<feature type="region of interest" description="Disordered" evidence="8">
    <location>
        <begin position="484"/>
        <end position="511"/>
    </location>
</feature>
<feature type="compositionally biased region" description="Basic and acidic residues" evidence="8">
    <location>
        <begin position="696"/>
        <end position="734"/>
    </location>
</feature>
<feature type="compositionally biased region" description="Basic and acidic residues" evidence="8">
    <location>
        <begin position="670"/>
        <end position="679"/>
    </location>
</feature>
<dbReference type="EC" id="3.4.19.12" evidence="3"/>
<evidence type="ECO:0000256" key="4">
    <source>
        <dbReference type="ARBA" id="ARBA00022670"/>
    </source>
</evidence>
<accession>A0AAD4EXB7</accession>
<feature type="region of interest" description="Disordered" evidence="8">
    <location>
        <begin position="589"/>
        <end position="734"/>
    </location>
</feature>
<name>A0AAD4EXB7_9PEZI</name>
<comment type="catalytic activity">
    <reaction evidence="1">
        <text>Thiol-dependent hydrolysis of ester, thioester, amide, peptide and isopeptide bonds formed by the C-terminal Gly of ubiquitin (a 76-residue protein attached to proteins as an intracellular targeting signal).</text>
        <dbReference type="EC" id="3.4.19.12"/>
    </reaction>
</comment>
<reference evidence="10" key="1">
    <citation type="submission" date="2023-02" db="EMBL/GenBank/DDBJ databases">
        <authorList>
            <person name="Palmer J.M."/>
        </authorList>
    </citation>
    <scope>NUCLEOTIDE SEQUENCE</scope>
    <source>
        <strain evidence="10">FW57</strain>
    </source>
</reference>
<dbReference type="PROSITE" id="PS50235">
    <property type="entry name" value="USP_3"/>
    <property type="match status" value="1"/>
</dbReference>
<dbReference type="InterPro" id="IPR050164">
    <property type="entry name" value="Peptidase_C19"/>
</dbReference>
<feature type="compositionally biased region" description="Polar residues" evidence="8">
    <location>
        <begin position="645"/>
        <end position="661"/>
    </location>
</feature>
<evidence type="ECO:0000256" key="8">
    <source>
        <dbReference type="SAM" id="MobiDB-lite"/>
    </source>
</evidence>
<dbReference type="AlphaFoldDB" id="A0AAD4EXB7"/>
<dbReference type="SUPFAM" id="SSF54001">
    <property type="entry name" value="Cysteine proteinases"/>
    <property type="match status" value="1"/>
</dbReference>
<dbReference type="CDD" id="cd02670">
    <property type="entry name" value="Peptidase_C19N"/>
    <property type="match status" value="1"/>
</dbReference>
<evidence type="ECO:0000313" key="10">
    <source>
        <dbReference type="EMBL" id="KAG7289075.1"/>
    </source>
</evidence>
<dbReference type="Pfam" id="PF00443">
    <property type="entry name" value="UCH"/>
    <property type="match status" value="1"/>
</dbReference>
<feature type="compositionally biased region" description="Polar residues" evidence="8">
    <location>
        <begin position="498"/>
        <end position="511"/>
    </location>
</feature>
<dbReference type="GO" id="GO:0005634">
    <property type="term" value="C:nucleus"/>
    <property type="evidence" value="ECO:0007669"/>
    <property type="project" value="UniProtKB-SubCell"/>
</dbReference>
<feature type="compositionally biased region" description="Basic residues" evidence="8">
    <location>
        <begin position="680"/>
        <end position="695"/>
    </location>
</feature>
<dbReference type="GO" id="GO:0005829">
    <property type="term" value="C:cytosol"/>
    <property type="evidence" value="ECO:0007669"/>
    <property type="project" value="TreeGrafter"/>
</dbReference>
<organism evidence="10 11">
    <name type="scientific">Staphylotrichum longicolle</name>
    <dbReference type="NCBI Taxonomy" id="669026"/>
    <lineage>
        <taxon>Eukaryota</taxon>
        <taxon>Fungi</taxon>
        <taxon>Dikarya</taxon>
        <taxon>Ascomycota</taxon>
        <taxon>Pezizomycotina</taxon>
        <taxon>Sordariomycetes</taxon>
        <taxon>Sordariomycetidae</taxon>
        <taxon>Sordariales</taxon>
        <taxon>Chaetomiaceae</taxon>
        <taxon>Staphylotrichum</taxon>
    </lineage>
</organism>
<feature type="compositionally biased region" description="Low complexity" evidence="8">
    <location>
        <begin position="606"/>
        <end position="619"/>
    </location>
</feature>
<dbReference type="Proteomes" id="UP001197093">
    <property type="component" value="Unassembled WGS sequence"/>
</dbReference>
<evidence type="ECO:0000256" key="3">
    <source>
        <dbReference type="ARBA" id="ARBA00012759"/>
    </source>
</evidence>
<dbReference type="GO" id="GO:0004843">
    <property type="term" value="F:cysteine-type deubiquitinase activity"/>
    <property type="evidence" value="ECO:0007669"/>
    <property type="project" value="UniProtKB-EC"/>
</dbReference>